<name>A0ABS8SX89_DATST</name>
<dbReference type="InterPro" id="IPR045009">
    <property type="entry name" value="CASPL-5"/>
</dbReference>
<comment type="subcellular location">
    <subcellularLocation>
        <location evidence="1 9">Cell membrane</location>
        <topology evidence="1 9">Multi-pass membrane protein</topology>
    </subcellularLocation>
</comment>
<feature type="transmembrane region" description="Helical" evidence="9">
    <location>
        <begin position="390"/>
        <end position="410"/>
    </location>
</feature>
<dbReference type="InterPro" id="IPR000620">
    <property type="entry name" value="EamA_dom"/>
</dbReference>
<dbReference type="PANTHER" id="PTHR32021">
    <property type="entry name" value="CASP-LIKE PROTEIN 5B3"/>
    <property type="match status" value="1"/>
</dbReference>
<accession>A0ABS8SX89</accession>
<dbReference type="SUPFAM" id="SSF103481">
    <property type="entry name" value="Multidrug resistance efflux transporter EmrE"/>
    <property type="match status" value="1"/>
</dbReference>
<feature type="transmembrane region" description="Helical" evidence="9">
    <location>
        <begin position="79"/>
        <end position="109"/>
    </location>
</feature>
<feature type="domain" description="EamA" evidence="10">
    <location>
        <begin position="359"/>
        <end position="434"/>
    </location>
</feature>
<keyword evidence="6 9" id="KW-0812">Transmembrane</keyword>
<dbReference type="Proteomes" id="UP000823775">
    <property type="component" value="Unassembled WGS sequence"/>
</dbReference>
<gene>
    <name evidence="12" type="ORF">HAX54_049876</name>
</gene>
<dbReference type="Pfam" id="PF00892">
    <property type="entry name" value="EamA"/>
    <property type="match status" value="1"/>
</dbReference>
<organism evidence="12 13">
    <name type="scientific">Datura stramonium</name>
    <name type="common">Jimsonweed</name>
    <name type="synonym">Common thornapple</name>
    <dbReference type="NCBI Taxonomy" id="4076"/>
    <lineage>
        <taxon>Eukaryota</taxon>
        <taxon>Viridiplantae</taxon>
        <taxon>Streptophyta</taxon>
        <taxon>Embryophyta</taxon>
        <taxon>Tracheophyta</taxon>
        <taxon>Spermatophyta</taxon>
        <taxon>Magnoliopsida</taxon>
        <taxon>eudicotyledons</taxon>
        <taxon>Gunneridae</taxon>
        <taxon>Pentapetalae</taxon>
        <taxon>asterids</taxon>
        <taxon>lamiids</taxon>
        <taxon>Solanales</taxon>
        <taxon>Solanaceae</taxon>
        <taxon>Solanoideae</taxon>
        <taxon>Datureae</taxon>
        <taxon>Datura</taxon>
    </lineage>
</organism>
<evidence type="ECO:0000256" key="5">
    <source>
        <dbReference type="ARBA" id="ARBA00022475"/>
    </source>
</evidence>
<sequence length="477" mass="52653">MKDFAGTPGTLTGLFLRMAQCFFAAGAIASMVTSKGFFNVTAFCYLIASMALQVIWSFGLALLDAYFLAKKKAFHNHILLSLFVVGDWCTGILSLAAAASSAGITVLYFHDLGGCSFGEECTKFQLSVAVPADSSVARVFRYCPIFEKDKAKVSYSFAVGDICTLSTGGEFDTEHVLCELELHLSNSSGLDGQHYSCLNICTSSHSQVIRENSMSQLEDANILDPQGIAKILGTLVSLAGLMTMTLYRGPVVKSLGHPLIYIHRGNVVVHENWLKGSILTASSCITWSIWYIMQELTTVSEERSPPNTHKLTLTGLHFEKISSTTVTDYMDEFCWCCTIRAFYTVIIQHKRTAWTMGFNIDFWSTLYGGIVTSGLVVYIQLWCTEQKGPVFVTVFNPVSTILVAVLAYSILGEKLYMGSIIGAVIVIIGLYLLLWGKEDPQPQMNEKEQCCTTNEVHHEDPRMQKFISDADKFTAEP</sequence>
<dbReference type="InterPro" id="IPR006702">
    <property type="entry name" value="CASP_dom"/>
</dbReference>
<dbReference type="InterPro" id="IPR037185">
    <property type="entry name" value="EmrE-like"/>
</dbReference>
<evidence type="ECO:0000256" key="4">
    <source>
        <dbReference type="ARBA" id="ARBA00011489"/>
    </source>
</evidence>
<keyword evidence="13" id="KW-1185">Reference proteome</keyword>
<comment type="similarity">
    <text evidence="3 9">Belongs to the Casparian strip membrane proteins (CASP) family.</text>
</comment>
<dbReference type="PANTHER" id="PTHR32021:SF5">
    <property type="entry name" value="CASP-LIKE PROTEIN 5B3"/>
    <property type="match status" value="1"/>
</dbReference>
<keyword evidence="8 9" id="KW-0472">Membrane</keyword>
<feature type="transmembrane region" description="Helical" evidence="9">
    <location>
        <begin position="40"/>
        <end position="67"/>
    </location>
</feature>
<protein>
    <recommendedName>
        <fullName evidence="9">CASP-like protein</fullName>
    </recommendedName>
</protein>
<evidence type="ECO:0000256" key="6">
    <source>
        <dbReference type="ARBA" id="ARBA00022692"/>
    </source>
</evidence>
<comment type="caution">
    <text evidence="12">The sequence shown here is derived from an EMBL/GenBank/DDBJ whole genome shotgun (WGS) entry which is preliminary data.</text>
</comment>
<evidence type="ECO:0000256" key="8">
    <source>
        <dbReference type="ARBA" id="ARBA00023136"/>
    </source>
</evidence>
<evidence type="ECO:0000259" key="10">
    <source>
        <dbReference type="Pfam" id="PF00892"/>
    </source>
</evidence>
<feature type="transmembrane region" description="Helical" evidence="9">
    <location>
        <begin position="416"/>
        <end position="434"/>
    </location>
</feature>
<feature type="domain" description="Casparian strip membrane protein" evidence="11">
    <location>
        <begin position="7"/>
        <end position="128"/>
    </location>
</feature>
<feature type="transmembrane region" description="Helical" evidence="9">
    <location>
        <begin position="362"/>
        <end position="383"/>
    </location>
</feature>
<dbReference type="EMBL" id="JACEIK010000858">
    <property type="protein sequence ID" value="MCD7463059.1"/>
    <property type="molecule type" value="Genomic_DNA"/>
</dbReference>
<comment type="similarity">
    <text evidence="2">Belongs to the drug/metabolite transporter (DMT) superfamily. Plant drug/metabolite exporter (P-DME) (TC 2.A.7.4) family.</text>
</comment>
<comment type="caution">
    <text evidence="9">Lacks conserved residue(s) required for the propagation of feature annotation.</text>
</comment>
<dbReference type="Pfam" id="PF04535">
    <property type="entry name" value="CASP_dom"/>
    <property type="match status" value="1"/>
</dbReference>
<evidence type="ECO:0000256" key="3">
    <source>
        <dbReference type="ARBA" id="ARBA00007651"/>
    </source>
</evidence>
<evidence type="ECO:0000256" key="1">
    <source>
        <dbReference type="ARBA" id="ARBA00004651"/>
    </source>
</evidence>
<evidence type="ECO:0000256" key="7">
    <source>
        <dbReference type="ARBA" id="ARBA00022989"/>
    </source>
</evidence>
<evidence type="ECO:0000259" key="11">
    <source>
        <dbReference type="Pfam" id="PF04535"/>
    </source>
</evidence>
<keyword evidence="5 9" id="KW-1003">Cell membrane</keyword>
<proteinExistence type="inferred from homology"/>
<evidence type="ECO:0000313" key="12">
    <source>
        <dbReference type="EMBL" id="MCD7463059.1"/>
    </source>
</evidence>
<evidence type="ECO:0000256" key="2">
    <source>
        <dbReference type="ARBA" id="ARBA00007635"/>
    </source>
</evidence>
<comment type="subunit">
    <text evidence="4 9">Homodimer and heterodimers.</text>
</comment>
<reference evidence="12 13" key="1">
    <citation type="journal article" date="2021" name="BMC Genomics">
        <title>Datura genome reveals duplications of psychoactive alkaloid biosynthetic genes and high mutation rate following tissue culture.</title>
        <authorList>
            <person name="Rajewski A."/>
            <person name="Carter-House D."/>
            <person name="Stajich J."/>
            <person name="Litt A."/>
        </authorList>
    </citation>
    <scope>NUCLEOTIDE SEQUENCE [LARGE SCALE GENOMIC DNA]</scope>
    <source>
        <strain evidence="12">AR-01</strain>
    </source>
</reference>
<evidence type="ECO:0000256" key="9">
    <source>
        <dbReference type="RuleBase" id="RU361233"/>
    </source>
</evidence>
<evidence type="ECO:0000313" key="13">
    <source>
        <dbReference type="Proteomes" id="UP000823775"/>
    </source>
</evidence>
<keyword evidence="7 9" id="KW-1133">Transmembrane helix</keyword>